<keyword evidence="1" id="KW-0378">Hydrolase</keyword>
<keyword evidence="1" id="KW-0645">Protease</keyword>
<dbReference type="Gene3D" id="2.40.70.10">
    <property type="entry name" value="Acid Proteases"/>
    <property type="match status" value="1"/>
</dbReference>
<gene>
    <name evidence="1" type="ORF">ENN26_08015</name>
</gene>
<proteinExistence type="predicted"/>
<dbReference type="SUPFAM" id="SSF50630">
    <property type="entry name" value="Acid proteases"/>
    <property type="match status" value="1"/>
</dbReference>
<dbReference type="Pfam" id="PF13975">
    <property type="entry name" value="gag-asp_proteas"/>
    <property type="match status" value="1"/>
</dbReference>
<protein>
    <submittedName>
        <fullName evidence="1">Retroviral aspartyl protease</fullName>
    </submittedName>
</protein>
<organism evidence="1">
    <name type="scientific">Thermofilum adornatum</name>
    <dbReference type="NCBI Taxonomy" id="1365176"/>
    <lineage>
        <taxon>Archaea</taxon>
        <taxon>Thermoproteota</taxon>
        <taxon>Thermoprotei</taxon>
        <taxon>Thermofilales</taxon>
        <taxon>Thermofilaceae</taxon>
        <taxon>Thermofilum</taxon>
    </lineage>
</organism>
<evidence type="ECO:0000313" key="1">
    <source>
        <dbReference type="EMBL" id="HDP15695.1"/>
    </source>
</evidence>
<dbReference type="GO" id="GO:0008233">
    <property type="term" value="F:peptidase activity"/>
    <property type="evidence" value="ECO:0007669"/>
    <property type="project" value="UniProtKB-KW"/>
</dbReference>
<reference evidence="1" key="1">
    <citation type="journal article" date="2020" name="mSystems">
        <title>Genome- and Community-Level Interaction Insights into Carbon Utilization and Element Cycling Functions of Hydrothermarchaeota in Hydrothermal Sediment.</title>
        <authorList>
            <person name="Zhou Z."/>
            <person name="Liu Y."/>
            <person name="Xu W."/>
            <person name="Pan J."/>
            <person name="Luo Z.H."/>
            <person name="Li M."/>
        </authorList>
    </citation>
    <scope>NUCLEOTIDE SEQUENCE [LARGE SCALE GENOMIC DNA]</scope>
    <source>
        <strain evidence="1">SpSt-116</strain>
    </source>
</reference>
<dbReference type="EMBL" id="DSAY01000143">
    <property type="protein sequence ID" value="HDP15695.1"/>
    <property type="molecule type" value="Genomic_DNA"/>
</dbReference>
<dbReference type="InterPro" id="IPR021109">
    <property type="entry name" value="Peptidase_aspartic_dom_sf"/>
</dbReference>
<accession>A0A7C1CEW9</accession>
<dbReference type="GO" id="GO:0006508">
    <property type="term" value="P:proteolysis"/>
    <property type="evidence" value="ECO:0007669"/>
    <property type="project" value="UniProtKB-KW"/>
</dbReference>
<sequence length="123" mass="13692">MGFVRVKAKVWNVENPENAREVILLVDTGAIYTVLPRSLLEEMGVKSIGKRKFKLANNQVVERDVGIIGIEVQGIHAHTLAVFGDEGIYLLGATTLEELGLEVDPVKRELRPMELLLMLKQAQ</sequence>
<name>A0A7C1CEW9_9CREN</name>
<comment type="caution">
    <text evidence="1">The sequence shown here is derived from an EMBL/GenBank/DDBJ whole genome shotgun (WGS) entry which is preliminary data.</text>
</comment>
<dbReference type="AlphaFoldDB" id="A0A7C1CEW9"/>